<feature type="domain" description="FAD/NAD(P)-binding" evidence="2">
    <location>
        <begin position="47"/>
        <end position="260"/>
    </location>
</feature>
<dbReference type="Proteomes" id="UP000254958">
    <property type="component" value="Unassembled WGS sequence"/>
</dbReference>
<dbReference type="InterPro" id="IPR050982">
    <property type="entry name" value="Auxin_biosynth/cation_transpt"/>
</dbReference>
<evidence type="ECO:0000256" key="1">
    <source>
        <dbReference type="ARBA" id="ARBA00023002"/>
    </source>
</evidence>
<evidence type="ECO:0000313" key="4">
    <source>
        <dbReference type="EMBL" id="RDI40838.1"/>
    </source>
</evidence>
<proteinExistence type="predicted"/>
<dbReference type="EMBL" id="QQAW01000001">
    <property type="protein sequence ID" value="RDI40838.1"/>
    <property type="molecule type" value="Genomic_DNA"/>
</dbReference>
<evidence type="ECO:0000313" key="3">
    <source>
        <dbReference type="EMBL" id="MBB2185392.1"/>
    </source>
</evidence>
<reference evidence="4 5" key="1">
    <citation type="submission" date="2018-07" db="EMBL/GenBank/DDBJ databases">
        <title>Genomic Encyclopedia of Type Strains, Phase IV (KMG-IV): sequencing the most valuable type-strain genomes for metagenomic binning, comparative biology and taxonomic classification.</title>
        <authorList>
            <person name="Goeker M."/>
        </authorList>
    </citation>
    <scope>NUCLEOTIDE SEQUENCE [LARGE SCALE GENOMIC DNA]</scope>
    <source>
        <strain evidence="4 5">DSM 5603</strain>
    </source>
</reference>
<dbReference type="InterPro" id="IPR023753">
    <property type="entry name" value="FAD/NAD-binding_dom"/>
</dbReference>
<sequence>MSYPDLADIPGGLERLNERVRQDQQWLDVPTRPWVPSRSADGQRVIDVVVVGAGMAGLTVSASLRRCGIDNHIVLDRAPAGHEGPWATYARMETLRSPKSLSGPCMGLASLTFRAWYEYRFGQERWEELDRIPTTLWMEYLIWLREILEITVRNETALDGITFREDGLLALRILSAGRPETILCRRLVLATGRDGLGGPYVPPVIAALPHHAWAHSADRIDFAALRGRDVTVIGAGASAMDNAATALEAGARRVDILLRRLAMPRVNKFTGIGSMGVVLGFQALPDGWKWRFMDCVLDAQTPPPRASVLRVSRRPNAFFHLGCSLESVTPQGDGVRIETSRGRLDTDYIIAATGFSADLSQRPELSAIASHIRLWKDRFTPAPQDMSSGIRYAELDNSPDLGKGFEFLEKMPGDCPSIRFVHCFCYPATLSHGKVSGDIPAISDGAERLVRHIAESLFVEDRALHYDGLVAFNDPELMGDEWTDTPLSAA</sequence>
<dbReference type="AlphaFoldDB" id="A0A370GAP4"/>
<dbReference type="PRINTS" id="PR00368">
    <property type="entry name" value="FADPNR"/>
</dbReference>
<dbReference type="Proteomes" id="UP000562982">
    <property type="component" value="Unassembled WGS sequence"/>
</dbReference>
<dbReference type="GO" id="GO:0050660">
    <property type="term" value="F:flavin adenine dinucleotide binding"/>
    <property type="evidence" value="ECO:0007669"/>
    <property type="project" value="TreeGrafter"/>
</dbReference>
<dbReference type="PANTHER" id="PTHR43539:SF91">
    <property type="entry name" value="FAD-DEPENDENT URATE HYDROXYLASE"/>
    <property type="match status" value="1"/>
</dbReference>
<comment type="caution">
    <text evidence="4">The sequence shown here is derived from an EMBL/GenBank/DDBJ whole genome shotgun (WGS) entry which is preliminary data.</text>
</comment>
<name>A0A370GAP4_GLULI</name>
<keyword evidence="5" id="KW-1185">Reference proteome</keyword>
<dbReference type="RefSeq" id="WP_114725860.1">
    <property type="nucleotide sequence ID" value="NZ_BJMI01000035.1"/>
</dbReference>
<dbReference type="SUPFAM" id="SSF51905">
    <property type="entry name" value="FAD/NAD(P)-binding domain"/>
    <property type="match status" value="1"/>
</dbReference>
<dbReference type="Pfam" id="PF07992">
    <property type="entry name" value="Pyr_redox_2"/>
    <property type="match status" value="1"/>
</dbReference>
<dbReference type="PANTHER" id="PTHR43539">
    <property type="entry name" value="FLAVIN-BINDING MONOOXYGENASE-LIKE PROTEIN (AFU_ORTHOLOGUE AFUA_4G09220)"/>
    <property type="match status" value="1"/>
</dbReference>
<dbReference type="GO" id="GO:0004497">
    <property type="term" value="F:monooxygenase activity"/>
    <property type="evidence" value="ECO:0007669"/>
    <property type="project" value="TreeGrafter"/>
</dbReference>
<evidence type="ECO:0000313" key="5">
    <source>
        <dbReference type="Proteomes" id="UP000254958"/>
    </source>
</evidence>
<evidence type="ECO:0000313" key="6">
    <source>
        <dbReference type="Proteomes" id="UP000562982"/>
    </source>
</evidence>
<dbReference type="PRINTS" id="PR00411">
    <property type="entry name" value="PNDRDTASEI"/>
</dbReference>
<dbReference type="InterPro" id="IPR036188">
    <property type="entry name" value="FAD/NAD-bd_sf"/>
</dbReference>
<keyword evidence="1" id="KW-0560">Oxidoreductase</keyword>
<dbReference type="Gene3D" id="3.50.50.60">
    <property type="entry name" value="FAD/NAD(P)-binding domain"/>
    <property type="match status" value="1"/>
</dbReference>
<dbReference type="OrthoDB" id="8671611at2"/>
<protein>
    <submittedName>
        <fullName evidence="4">Cation diffusion facilitator CzcD-associated flavoprotein CzcO</fullName>
    </submittedName>
    <submittedName>
        <fullName evidence="3">NAD(P)/FAD-dependent oxidoreductase</fullName>
    </submittedName>
</protein>
<evidence type="ECO:0000259" key="2">
    <source>
        <dbReference type="Pfam" id="PF07992"/>
    </source>
</evidence>
<organism evidence="4 5">
    <name type="scientific">Gluconacetobacter liquefaciens</name>
    <name type="common">Acetobacter liquefaciens</name>
    <dbReference type="NCBI Taxonomy" id="89584"/>
    <lineage>
        <taxon>Bacteria</taxon>
        <taxon>Pseudomonadati</taxon>
        <taxon>Pseudomonadota</taxon>
        <taxon>Alphaproteobacteria</taxon>
        <taxon>Acetobacterales</taxon>
        <taxon>Acetobacteraceae</taxon>
        <taxon>Gluconacetobacter</taxon>
    </lineage>
</organism>
<dbReference type="EMBL" id="JABEQI010000001">
    <property type="protein sequence ID" value="MBB2185392.1"/>
    <property type="molecule type" value="Genomic_DNA"/>
</dbReference>
<reference evidence="3 6" key="2">
    <citation type="submission" date="2020-04" db="EMBL/GenBank/DDBJ databases">
        <title>Description of novel Gluconacetobacter.</title>
        <authorList>
            <person name="Sombolestani A."/>
        </authorList>
    </citation>
    <scope>NUCLEOTIDE SEQUENCE [LARGE SCALE GENOMIC DNA]</scope>
    <source>
        <strain evidence="3 6">LMG 1382</strain>
    </source>
</reference>
<gene>
    <name evidence="4" type="ORF">C7453_101637</name>
    <name evidence="3" type="ORF">HLH32_03130</name>
</gene>
<accession>A0A370GAP4</accession>